<comment type="subcellular location">
    <subcellularLocation>
        <location evidence="9">Cytoplasm</location>
    </subcellularLocation>
</comment>
<evidence type="ECO:0000256" key="8">
    <source>
        <dbReference type="ARBA" id="ARBA00023204"/>
    </source>
</evidence>
<evidence type="ECO:0000256" key="5">
    <source>
        <dbReference type="ARBA" id="ARBA00018429"/>
    </source>
</evidence>
<organism evidence="13 14">
    <name type="scientific">Candidatus Sulfurimonas baltica</name>
    <dbReference type="NCBI Taxonomy" id="2740404"/>
    <lineage>
        <taxon>Bacteria</taxon>
        <taxon>Pseudomonadati</taxon>
        <taxon>Campylobacterota</taxon>
        <taxon>Epsilonproteobacteria</taxon>
        <taxon>Campylobacterales</taxon>
        <taxon>Sulfurimonadaceae</taxon>
        <taxon>Sulfurimonas</taxon>
    </lineage>
</organism>
<feature type="domain" description="Uracil-DNA glycosylase-like" evidence="12">
    <location>
        <begin position="48"/>
        <end position="208"/>
    </location>
</feature>
<keyword evidence="6 9" id="KW-0227">DNA damage</keyword>
<dbReference type="NCBIfam" id="NF003588">
    <property type="entry name" value="PRK05254.1-1"/>
    <property type="match status" value="1"/>
</dbReference>
<dbReference type="PROSITE" id="PS00130">
    <property type="entry name" value="U_DNA_GLYCOSYLASE"/>
    <property type="match status" value="1"/>
</dbReference>
<evidence type="ECO:0000256" key="9">
    <source>
        <dbReference type="HAMAP-Rule" id="MF_00148"/>
    </source>
</evidence>
<keyword evidence="7 9" id="KW-0378">Hydrolase</keyword>
<evidence type="ECO:0000256" key="1">
    <source>
        <dbReference type="ARBA" id="ARBA00001400"/>
    </source>
</evidence>
<dbReference type="NCBIfam" id="TIGR00628">
    <property type="entry name" value="ung"/>
    <property type="match status" value="1"/>
</dbReference>
<reference evidence="13 14" key="1">
    <citation type="submission" date="2020-05" db="EMBL/GenBank/DDBJ databases">
        <title>Sulfurimonas marisnigri, sp. nov., and Sulfurimonas baltica, sp. nov., manganese oxide reducing chemolithoautotrophs of the class Epsilonproteobacteria isolated from the pelagic redoxclines of the Black and Baltic Seas and emended description of the genus Sulfurimonas.</title>
        <authorList>
            <person name="Henkel J.V."/>
            <person name="Laudan C."/>
            <person name="Werner J."/>
            <person name="Neu T."/>
            <person name="Plewe S."/>
            <person name="Sproer C."/>
            <person name="Bunk B."/>
            <person name="Schulz-Vogt H.N."/>
        </authorList>
    </citation>
    <scope>NUCLEOTIDE SEQUENCE [LARGE SCALE GENOMIC DNA]</scope>
    <source>
        <strain evidence="13 14">GD2</strain>
    </source>
</reference>
<comment type="catalytic activity">
    <reaction evidence="1 9 11">
        <text>Hydrolyzes single-stranded DNA or mismatched double-stranded DNA and polynucleotides, releasing free uracil.</text>
        <dbReference type="EC" id="3.2.2.27"/>
    </reaction>
</comment>
<dbReference type="InterPro" id="IPR005122">
    <property type="entry name" value="Uracil-DNA_glycosylase-like"/>
</dbReference>
<proteinExistence type="inferred from homology"/>
<dbReference type="PANTHER" id="PTHR11264:SF0">
    <property type="entry name" value="URACIL-DNA GLYCOSYLASE"/>
    <property type="match status" value="1"/>
</dbReference>
<dbReference type="EMBL" id="CP054492">
    <property type="protein sequence ID" value="QOY51252.1"/>
    <property type="molecule type" value="Genomic_DNA"/>
</dbReference>
<evidence type="ECO:0000256" key="11">
    <source>
        <dbReference type="RuleBase" id="RU003780"/>
    </source>
</evidence>
<dbReference type="AlphaFoldDB" id="A0A7S7RLL1"/>
<evidence type="ECO:0000313" key="14">
    <source>
        <dbReference type="Proteomes" id="UP000593994"/>
    </source>
</evidence>
<comment type="function">
    <text evidence="2 9 11">Excises uracil residues from the DNA which can arise as a result of misincorporation of dUMP residues by DNA polymerase or due to deamination of cytosine.</text>
</comment>
<feature type="active site" description="Proton acceptor" evidence="9 10">
    <location>
        <position position="63"/>
    </location>
</feature>
<dbReference type="PANTHER" id="PTHR11264">
    <property type="entry name" value="URACIL-DNA GLYCOSYLASE"/>
    <property type="match status" value="1"/>
</dbReference>
<evidence type="ECO:0000256" key="6">
    <source>
        <dbReference type="ARBA" id="ARBA00022763"/>
    </source>
</evidence>
<dbReference type="CDD" id="cd10027">
    <property type="entry name" value="UDG-F1-like"/>
    <property type="match status" value="1"/>
</dbReference>
<dbReference type="InterPro" id="IPR002043">
    <property type="entry name" value="UDG_fam1"/>
</dbReference>
<gene>
    <name evidence="9" type="primary">ung</name>
    <name evidence="13" type="ORF">HUE88_08925</name>
</gene>
<dbReference type="GO" id="GO:0097510">
    <property type="term" value="P:base-excision repair, AP site formation via deaminated base removal"/>
    <property type="evidence" value="ECO:0007669"/>
    <property type="project" value="TreeGrafter"/>
</dbReference>
<dbReference type="GO" id="GO:0005737">
    <property type="term" value="C:cytoplasm"/>
    <property type="evidence" value="ECO:0007669"/>
    <property type="project" value="UniProtKB-SubCell"/>
</dbReference>
<name>A0A7S7RLL1_9BACT</name>
<keyword evidence="9" id="KW-0963">Cytoplasm</keyword>
<dbReference type="FunFam" id="3.40.470.10:FF:000001">
    <property type="entry name" value="Uracil-DNA glycosylase"/>
    <property type="match status" value="1"/>
</dbReference>
<keyword evidence="14" id="KW-1185">Reference proteome</keyword>
<evidence type="ECO:0000256" key="4">
    <source>
        <dbReference type="ARBA" id="ARBA00012030"/>
    </source>
</evidence>
<dbReference type="InterPro" id="IPR018085">
    <property type="entry name" value="Ura-DNA_Glyclase_AS"/>
</dbReference>
<evidence type="ECO:0000259" key="12">
    <source>
        <dbReference type="SMART" id="SM00986"/>
    </source>
</evidence>
<evidence type="ECO:0000256" key="2">
    <source>
        <dbReference type="ARBA" id="ARBA00002631"/>
    </source>
</evidence>
<dbReference type="SUPFAM" id="SSF52141">
    <property type="entry name" value="Uracil-DNA glycosylase-like"/>
    <property type="match status" value="1"/>
</dbReference>
<evidence type="ECO:0000256" key="10">
    <source>
        <dbReference type="PROSITE-ProRule" id="PRU10072"/>
    </source>
</evidence>
<dbReference type="InterPro" id="IPR036895">
    <property type="entry name" value="Uracil-DNA_glycosylase-like_sf"/>
</dbReference>
<keyword evidence="13" id="KW-0326">Glycosidase</keyword>
<dbReference type="RefSeq" id="WP_194368365.1">
    <property type="nucleotide sequence ID" value="NZ_CP054492.1"/>
</dbReference>
<evidence type="ECO:0000313" key="13">
    <source>
        <dbReference type="EMBL" id="QOY51252.1"/>
    </source>
</evidence>
<dbReference type="Pfam" id="PF03167">
    <property type="entry name" value="UDG"/>
    <property type="match status" value="1"/>
</dbReference>
<dbReference type="Proteomes" id="UP000593994">
    <property type="component" value="Chromosome"/>
</dbReference>
<dbReference type="NCBIfam" id="NF003591">
    <property type="entry name" value="PRK05254.1-4"/>
    <property type="match status" value="1"/>
</dbReference>
<accession>A0A7S7RLL1</accession>
<evidence type="ECO:0000256" key="7">
    <source>
        <dbReference type="ARBA" id="ARBA00022801"/>
    </source>
</evidence>
<dbReference type="SMART" id="SM00986">
    <property type="entry name" value="UDG"/>
    <property type="match status" value="1"/>
</dbReference>
<dbReference type="SMART" id="SM00987">
    <property type="entry name" value="UreE_C"/>
    <property type="match status" value="1"/>
</dbReference>
<dbReference type="Gene3D" id="3.40.470.10">
    <property type="entry name" value="Uracil-DNA glycosylase-like domain"/>
    <property type="match status" value="1"/>
</dbReference>
<comment type="similarity">
    <text evidence="3 9 11">Belongs to the uracil-DNA glycosylase (UDG) superfamily. UNG family.</text>
</comment>
<dbReference type="EC" id="3.2.2.27" evidence="4 9"/>
<dbReference type="NCBIfam" id="NF003589">
    <property type="entry name" value="PRK05254.1-2"/>
    <property type="match status" value="1"/>
</dbReference>
<keyword evidence="8 9" id="KW-0234">DNA repair</keyword>
<evidence type="ECO:0000256" key="3">
    <source>
        <dbReference type="ARBA" id="ARBA00008184"/>
    </source>
</evidence>
<dbReference type="NCBIfam" id="NF003592">
    <property type="entry name" value="PRK05254.1-5"/>
    <property type="match status" value="1"/>
</dbReference>
<dbReference type="GO" id="GO:0004844">
    <property type="term" value="F:uracil DNA N-glycosylase activity"/>
    <property type="evidence" value="ECO:0007669"/>
    <property type="project" value="UniProtKB-UniRule"/>
</dbReference>
<dbReference type="HAMAP" id="MF_00148">
    <property type="entry name" value="UDG"/>
    <property type="match status" value="1"/>
</dbReference>
<protein>
    <recommendedName>
        <fullName evidence="5 9">Uracil-DNA glycosylase</fullName>
        <shortName evidence="9">UDG</shortName>
        <ecNumber evidence="4 9">3.2.2.27</ecNumber>
    </recommendedName>
</protein>
<dbReference type="KEGG" id="sbal:HUE88_08925"/>
<sequence>MLLNKEWSLLLQNEMQLPYFKKLQGLVEQEYKTKRVFPEYGNIFRAFNLVSPEKIKVVIMGQDPYHGVNQANGLAFSVCDSCKIPPSLNNIFKELVDDIGCAIPANGNLTQWAKEGVLLINSVLTVVESKPNSHKNIGWEIFTDCVIKKLSFEYENIVFILWGGPSQKKESIIDTTKHCVLKAPHPSPLSSYRGFFGSKPFSHSNNYLREHNKKEIDWCLTSQKTLL</sequence>